<name>A0A8J7GCI1_9ACTN</name>
<proteinExistence type="predicted"/>
<dbReference type="Gene3D" id="2.120.10.30">
    <property type="entry name" value="TolB, C-terminal domain"/>
    <property type="match status" value="1"/>
</dbReference>
<sequence length="161" mass="17177">MHRYDAHGDYLGVAPASADGAFQCPHAMVWDGENILLAAREHNRVVRIDIDGHLIGVLAANLRRPSCLALDGDTIWVGELEASIVQLDHSGRLIRRLGLDAAAPGRPGWPNALDAAGTTIAPDPPADRFNSPHAIAVDSRGTIHVAEWLVGGRHVRISPSA</sequence>
<evidence type="ECO:0000313" key="2">
    <source>
        <dbReference type="Proteomes" id="UP000622552"/>
    </source>
</evidence>
<dbReference type="AlphaFoldDB" id="A0A8J7GCI1"/>
<dbReference type="RefSeq" id="WP_197001237.1">
    <property type="nucleotide sequence ID" value="NZ_BONS01000041.1"/>
</dbReference>
<accession>A0A8J7GCI1</accession>
<dbReference type="SUPFAM" id="SSF63825">
    <property type="entry name" value="YWTD domain"/>
    <property type="match status" value="1"/>
</dbReference>
<evidence type="ECO:0000313" key="1">
    <source>
        <dbReference type="EMBL" id="MBG6133942.1"/>
    </source>
</evidence>
<comment type="caution">
    <text evidence="1">The sequence shown here is derived from an EMBL/GenBank/DDBJ whole genome shotgun (WGS) entry which is preliminary data.</text>
</comment>
<keyword evidence="2" id="KW-1185">Reference proteome</keyword>
<protein>
    <recommendedName>
        <fullName evidence="3">NHL repeat-containing protein</fullName>
    </recommendedName>
</protein>
<organism evidence="1 2">
    <name type="scientific">Longispora fulva</name>
    <dbReference type="NCBI Taxonomy" id="619741"/>
    <lineage>
        <taxon>Bacteria</taxon>
        <taxon>Bacillati</taxon>
        <taxon>Actinomycetota</taxon>
        <taxon>Actinomycetes</taxon>
        <taxon>Micromonosporales</taxon>
        <taxon>Micromonosporaceae</taxon>
        <taxon>Longispora</taxon>
    </lineage>
</organism>
<dbReference type="EMBL" id="JADOUF010000001">
    <property type="protein sequence ID" value="MBG6133942.1"/>
    <property type="molecule type" value="Genomic_DNA"/>
</dbReference>
<dbReference type="Proteomes" id="UP000622552">
    <property type="component" value="Unassembled WGS sequence"/>
</dbReference>
<evidence type="ECO:0008006" key="3">
    <source>
        <dbReference type="Google" id="ProtNLM"/>
    </source>
</evidence>
<dbReference type="InterPro" id="IPR011042">
    <property type="entry name" value="6-blade_b-propeller_TolB-like"/>
</dbReference>
<reference evidence="1" key="1">
    <citation type="submission" date="2020-11" db="EMBL/GenBank/DDBJ databases">
        <title>Sequencing the genomes of 1000 actinobacteria strains.</title>
        <authorList>
            <person name="Klenk H.-P."/>
        </authorList>
    </citation>
    <scope>NUCLEOTIDE SEQUENCE</scope>
    <source>
        <strain evidence="1">DSM 45356</strain>
    </source>
</reference>
<gene>
    <name evidence="1" type="ORF">IW245_000136</name>
</gene>